<dbReference type="Proteomes" id="UP000264002">
    <property type="component" value="Unassembled WGS sequence"/>
</dbReference>
<evidence type="ECO:0000256" key="1">
    <source>
        <dbReference type="SAM" id="Phobius"/>
    </source>
</evidence>
<name>A0A372MG75_9SPIR</name>
<reference evidence="3" key="1">
    <citation type="submission" date="2018-08" db="EMBL/GenBank/DDBJ databases">
        <authorList>
            <person name="Grouzdev D.S."/>
            <person name="Krutkina M.S."/>
        </authorList>
    </citation>
    <scope>NUCLEOTIDE SEQUENCE [LARGE SCALE GENOMIC DNA]</scope>
    <source>
        <strain evidence="3">4-11</strain>
    </source>
</reference>
<evidence type="ECO:0000313" key="2">
    <source>
        <dbReference type="EMBL" id="RFU94744.1"/>
    </source>
</evidence>
<keyword evidence="1" id="KW-0472">Membrane</keyword>
<keyword evidence="1" id="KW-1133">Transmembrane helix</keyword>
<protein>
    <submittedName>
        <fullName evidence="2">Uncharacterized protein</fullName>
    </submittedName>
</protein>
<feature type="transmembrane region" description="Helical" evidence="1">
    <location>
        <begin position="6"/>
        <end position="24"/>
    </location>
</feature>
<accession>A0A372MG75</accession>
<reference evidence="2 3" key="2">
    <citation type="submission" date="2018-09" db="EMBL/GenBank/DDBJ databases">
        <title>Genome of Sphaerochaeta halotolerans strain 4-11.</title>
        <authorList>
            <person name="Nazina T.N."/>
            <person name="Sokolova D.S."/>
        </authorList>
    </citation>
    <scope>NUCLEOTIDE SEQUENCE [LARGE SCALE GENOMIC DNA]</scope>
    <source>
        <strain evidence="2 3">4-11</strain>
    </source>
</reference>
<dbReference type="EMBL" id="QUWK01000007">
    <property type="protein sequence ID" value="RFU94744.1"/>
    <property type="molecule type" value="Genomic_DNA"/>
</dbReference>
<comment type="caution">
    <text evidence="2">The sequence shown here is derived from an EMBL/GenBank/DDBJ whole genome shotgun (WGS) entry which is preliminary data.</text>
</comment>
<evidence type="ECO:0000313" key="3">
    <source>
        <dbReference type="Proteomes" id="UP000264002"/>
    </source>
</evidence>
<keyword evidence="3" id="KW-1185">Reference proteome</keyword>
<gene>
    <name evidence="2" type="ORF">DYP60_07775</name>
</gene>
<proteinExistence type="predicted"/>
<organism evidence="2 3">
    <name type="scientific">Sphaerochaeta halotolerans</name>
    <dbReference type="NCBI Taxonomy" id="2293840"/>
    <lineage>
        <taxon>Bacteria</taxon>
        <taxon>Pseudomonadati</taxon>
        <taxon>Spirochaetota</taxon>
        <taxon>Spirochaetia</taxon>
        <taxon>Spirochaetales</taxon>
        <taxon>Sphaerochaetaceae</taxon>
        <taxon>Sphaerochaeta</taxon>
    </lineage>
</organism>
<sequence>MACPGVLIPFIASPTICTLFYGIFQRLPKGICIFCMAHTAQEAFFFNRVGAYLVHTVKAQTKKHAKNPKNEVRSLTTTHLIPILYG</sequence>
<keyword evidence="1" id="KW-0812">Transmembrane</keyword>
<dbReference type="AlphaFoldDB" id="A0A372MG75"/>